<evidence type="ECO:0000313" key="1">
    <source>
        <dbReference type="EMBL" id="MDQ0543909.1"/>
    </source>
</evidence>
<dbReference type="AlphaFoldDB" id="A0AAJ1TS45"/>
<organism evidence="1 2">
    <name type="scientific">Methylobacterium brachiatum</name>
    <dbReference type="NCBI Taxonomy" id="269660"/>
    <lineage>
        <taxon>Bacteria</taxon>
        <taxon>Pseudomonadati</taxon>
        <taxon>Pseudomonadota</taxon>
        <taxon>Alphaproteobacteria</taxon>
        <taxon>Hyphomicrobiales</taxon>
        <taxon>Methylobacteriaceae</taxon>
        <taxon>Methylobacterium</taxon>
    </lineage>
</organism>
<protein>
    <submittedName>
        <fullName evidence="1">Uncharacterized protein</fullName>
    </submittedName>
</protein>
<gene>
    <name evidence="1" type="ORF">QO001_002838</name>
</gene>
<sequence>MAGPNRSRAVPDRLAAVPGSGASLFRIGLDRSGFGAGATARA</sequence>
<dbReference type="Proteomes" id="UP001223420">
    <property type="component" value="Unassembled WGS sequence"/>
</dbReference>
<name>A0AAJ1TS45_9HYPH</name>
<evidence type="ECO:0000313" key="2">
    <source>
        <dbReference type="Proteomes" id="UP001223420"/>
    </source>
</evidence>
<dbReference type="EMBL" id="JAUSWL010000004">
    <property type="protein sequence ID" value="MDQ0543909.1"/>
    <property type="molecule type" value="Genomic_DNA"/>
</dbReference>
<reference evidence="1" key="1">
    <citation type="submission" date="2023-07" db="EMBL/GenBank/DDBJ databases">
        <title>Genomic Encyclopedia of Type Strains, Phase IV (KMG-IV): sequencing the most valuable type-strain genomes for metagenomic binning, comparative biology and taxonomic classification.</title>
        <authorList>
            <person name="Goeker M."/>
        </authorList>
    </citation>
    <scope>NUCLEOTIDE SEQUENCE</scope>
    <source>
        <strain evidence="1">DSM 19569</strain>
    </source>
</reference>
<accession>A0AAJ1TS45</accession>
<proteinExistence type="predicted"/>
<comment type="caution">
    <text evidence="1">The sequence shown here is derived from an EMBL/GenBank/DDBJ whole genome shotgun (WGS) entry which is preliminary data.</text>
</comment>